<dbReference type="InterPro" id="IPR005248">
    <property type="entry name" value="NadD/NMNAT"/>
</dbReference>
<dbReference type="NCBIfam" id="NF000839">
    <property type="entry name" value="PRK00071.1-1"/>
    <property type="match status" value="1"/>
</dbReference>
<comment type="catalytic activity">
    <reaction evidence="10 11">
        <text>nicotinate beta-D-ribonucleotide + ATP + H(+) = deamido-NAD(+) + diphosphate</text>
        <dbReference type="Rhea" id="RHEA:22860"/>
        <dbReference type="ChEBI" id="CHEBI:15378"/>
        <dbReference type="ChEBI" id="CHEBI:30616"/>
        <dbReference type="ChEBI" id="CHEBI:33019"/>
        <dbReference type="ChEBI" id="CHEBI:57502"/>
        <dbReference type="ChEBI" id="CHEBI:58437"/>
        <dbReference type="EC" id="2.7.7.18"/>
    </reaction>
</comment>
<dbReference type="NCBIfam" id="TIGR00482">
    <property type="entry name" value="nicotinate (nicotinamide) nucleotide adenylyltransferase"/>
    <property type="match status" value="1"/>
</dbReference>
<keyword evidence="5 11" id="KW-0808">Transferase</keyword>
<evidence type="ECO:0000256" key="3">
    <source>
        <dbReference type="ARBA" id="ARBA00009014"/>
    </source>
</evidence>
<dbReference type="EC" id="2.7.7.18" evidence="11"/>
<dbReference type="Proteomes" id="UP000615755">
    <property type="component" value="Unassembled WGS sequence"/>
</dbReference>
<dbReference type="Gene3D" id="3.40.50.620">
    <property type="entry name" value="HUPs"/>
    <property type="match status" value="1"/>
</dbReference>
<proteinExistence type="inferred from homology"/>
<dbReference type="CDD" id="cd02165">
    <property type="entry name" value="NMNAT"/>
    <property type="match status" value="1"/>
</dbReference>
<dbReference type="HAMAP" id="MF_00244">
    <property type="entry name" value="NaMN_adenylyltr"/>
    <property type="match status" value="1"/>
</dbReference>
<dbReference type="InterPro" id="IPR014729">
    <property type="entry name" value="Rossmann-like_a/b/a_fold"/>
</dbReference>
<dbReference type="Pfam" id="PF01467">
    <property type="entry name" value="CTP_transf_like"/>
    <property type="match status" value="1"/>
</dbReference>
<evidence type="ECO:0000256" key="10">
    <source>
        <dbReference type="ARBA" id="ARBA00048721"/>
    </source>
</evidence>
<comment type="caution">
    <text evidence="13">The sequence shown here is derived from an EMBL/GenBank/DDBJ whole genome shotgun (WGS) entry which is preliminary data.</text>
</comment>
<evidence type="ECO:0000256" key="5">
    <source>
        <dbReference type="ARBA" id="ARBA00022679"/>
    </source>
</evidence>
<organism evidence="13 14">
    <name type="scientific">Pseudoalteromonas aurantia 208</name>
    <dbReference type="NCBI Taxonomy" id="1314867"/>
    <lineage>
        <taxon>Bacteria</taxon>
        <taxon>Pseudomonadati</taxon>
        <taxon>Pseudomonadota</taxon>
        <taxon>Gammaproteobacteria</taxon>
        <taxon>Alteromonadales</taxon>
        <taxon>Pseudoalteromonadaceae</taxon>
        <taxon>Pseudoalteromonas</taxon>
    </lineage>
</organism>
<evidence type="ECO:0000256" key="2">
    <source>
        <dbReference type="ARBA" id="ARBA00005019"/>
    </source>
</evidence>
<dbReference type="GO" id="GO:0016779">
    <property type="term" value="F:nucleotidyltransferase activity"/>
    <property type="evidence" value="ECO:0007669"/>
    <property type="project" value="UniProtKB-KW"/>
</dbReference>
<evidence type="ECO:0000256" key="1">
    <source>
        <dbReference type="ARBA" id="ARBA00002324"/>
    </source>
</evidence>
<dbReference type="SUPFAM" id="SSF52374">
    <property type="entry name" value="Nucleotidylyl transferase"/>
    <property type="match status" value="1"/>
</dbReference>
<dbReference type="EMBL" id="AQGV01000012">
    <property type="protein sequence ID" value="MBE0367218.1"/>
    <property type="molecule type" value="Genomic_DNA"/>
</dbReference>
<evidence type="ECO:0000259" key="12">
    <source>
        <dbReference type="Pfam" id="PF01467"/>
    </source>
</evidence>
<evidence type="ECO:0000256" key="8">
    <source>
        <dbReference type="ARBA" id="ARBA00022840"/>
    </source>
</evidence>
<dbReference type="RefSeq" id="WP_192506676.1">
    <property type="nucleotide sequence ID" value="NZ_AQGV01000012.1"/>
</dbReference>
<accession>A0ABR9EBS5</accession>
<dbReference type="PANTHER" id="PTHR39321:SF3">
    <property type="entry name" value="PHOSPHOPANTETHEINE ADENYLYLTRANSFERASE"/>
    <property type="match status" value="1"/>
</dbReference>
<evidence type="ECO:0000256" key="6">
    <source>
        <dbReference type="ARBA" id="ARBA00022695"/>
    </source>
</evidence>
<keyword evidence="9 11" id="KW-0520">NAD</keyword>
<sequence length="209" mass="23984">MIALFGGTFDPVHLGHINMAENCITQLGLEQLRFLPCAIPVHKAAPGVTEQHRLAMLDIATRENSYFYIDTRELRRQGPSYSLLSLQECRAEYPDQPLIFLMGMDSFNSLPAWFEWQAITSICHIVVYQRPGEVRSTCPPLIEYLSRSEVTDISQLHAQISGLCYFLTGNVKDVSSSQIRNFIKYQQHTEHLLQAEVIEYIRKHHLYAD</sequence>
<comment type="similarity">
    <text evidence="3 11">Belongs to the NadD family.</text>
</comment>
<evidence type="ECO:0000256" key="9">
    <source>
        <dbReference type="ARBA" id="ARBA00023027"/>
    </source>
</evidence>
<keyword evidence="7 11" id="KW-0547">Nucleotide-binding</keyword>
<evidence type="ECO:0000256" key="7">
    <source>
        <dbReference type="ARBA" id="ARBA00022741"/>
    </source>
</evidence>
<keyword evidence="4 11" id="KW-0662">Pyridine nucleotide biosynthesis</keyword>
<dbReference type="NCBIfam" id="TIGR00125">
    <property type="entry name" value="cyt_tran_rel"/>
    <property type="match status" value="1"/>
</dbReference>
<evidence type="ECO:0000313" key="13">
    <source>
        <dbReference type="EMBL" id="MBE0367218.1"/>
    </source>
</evidence>
<keyword evidence="8 11" id="KW-0067">ATP-binding</keyword>
<reference evidence="13 14" key="1">
    <citation type="submission" date="2015-03" db="EMBL/GenBank/DDBJ databases">
        <title>Genome sequence of Pseudoalteromonas aurantia.</title>
        <authorList>
            <person name="Xie B.-B."/>
            <person name="Rong J.-C."/>
            <person name="Qin Q.-L."/>
            <person name="Zhang Y.-Z."/>
        </authorList>
    </citation>
    <scope>NUCLEOTIDE SEQUENCE [LARGE SCALE GENOMIC DNA]</scope>
    <source>
        <strain evidence="13 14">208</strain>
    </source>
</reference>
<comment type="pathway">
    <text evidence="2 11">Cofactor biosynthesis; NAD(+) biosynthesis; deamido-NAD(+) from nicotinate D-ribonucleotide: step 1/1.</text>
</comment>
<evidence type="ECO:0000256" key="4">
    <source>
        <dbReference type="ARBA" id="ARBA00022642"/>
    </source>
</evidence>
<evidence type="ECO:0000313" key="14">
    <source>
        <dbReference type="Proteomes" id="UP000615755"/>
    </source>
</evidence>
<gene>
    <name evidence="11 13" type="primary">nadD</name>
    <name evidence="13" type="ORF">PAUR_a0541</name>
</gene>
<keyword evidence="14" id="KW-1185">Reference proteome</keyword>
<evidence type="ECO:0000256" key="11">
    <source>
        <dbReference type="HAMAP-Rule" id="MF_00244"/>
    </source>
</evidence>
<comment type="function">
    <text evidence="1 11">Catalyzes the reversible adenylation of nicotinate mononucleotide (NaMN) to nicotinic acid adenine dinucleotide (NaAD).</text>
</comment>
<feature type="domain" description="Cytidyltransferase-like" evidence="12">
    <location>
        <begin position="4"/>
        <end position="181"/>
    </location>
</feature>
<name>A0ABR9EBS5_9GAMM</name>
<protein>
    <recommendedName>
        <fullName evidence="11">Probable nicotinate-nucleotide adenylyltransferase</fullName>
        <ecNumber evidence="11">2.7.7.18</ecNumber>
    </recommendedName>
    <alternativeName>
        <fullName evidence="11">Deamido-NAD(+) diphosphorylase</fullName>
    </alternativeName>
    <alternativeName>
        <fullName evidence="11">Deamido-NAD(+) pyrophosphorylase</fullName>
    </alternativeName>
    <alternativeName>
        <fullName evidence="11">Nicotinate mononucleotide adenylyltransferase</fullName>
        <shortName evidence="11">NaMN adenylyltransferase</shortName>
    </alternativeName>
</protein>
<keyword evidence="6 11" id="KW-0548">Nucleotidyltransferase</keyword>
<dbReference type="PANTHER" id="PTHR39321">
    <property type="entry name" value="NICOTINATE-NUCLEOTIDE ADENYLYLTRANSFERASE-RELATED"/>
    <property type="match status" value="1"/>
</dbReference>
<dbReference type="InterPro" id="IPR004821">
    <property type="entry name" value="Cyt_trans-like"/>
</dbReference>